<proteinExistence type="predicted"/>
<dbReference type="Pfam" id="PF13560">
    <property type="entry name" value="HTH_31"/>
    <property type="match status" value="1"/>
</dbReference>
<dbReference type="CDD" id="cd00093">
    <property type="entry name" value="HTH_XRE"/>
    <property type="match status" value="1"/>
</dbReference>
<feature type="domain" description="HTH cro/C1-type" evidence="1">
    <location>
        <begin position="11"/>
        <end position="66"/>
    </location>
</feature>
<dbReference type="EMBL" id="CP136798">
    <property type="protein sequence ID" value="XCN12116.1"/>
    <property type="molecule type" value="Genomic_DNA"/>
</dbReference>
<reference evidence="2" key="1">
    <citation type="submission" date="2023-10" db="EMBL/GenBank/DDBJ databases">
        <title>Complete genome sequence of Streptomyces sp. JL1001.</title>
        <authorList>
            <person name="Jiang L."/>
        </authorList>
    </citation>
    <scope>NUCLEOTIDE SEQUENCE</scope>
    <source>
        <strain evidence="2">JL1001</strain>
    </source>
</reference>
<evidence type="ECO:0000259" key="1">
    <source>
        <dbReference type="PROSITE" id="PS50943"/>
    </source>
</evidence>
<dbReference type="GO" id="GO:0003677">
    <property type="term" value="F:DNA binding"/>
    <property type="evidence" value="ECO:0007669"/>
    <property type="project" value="InterPro"/>
</dbReference>
<dbReference type="SMART" id="SM00530">
    <property type="entry name" value="HTH_XRE"/>
    <property type="match status" value="1"/>
</dbReference>
<accession>A0AAU8K6U4</accession>
<dbReference type="Gene3D" id="1.10.260.40">
    <property type="entry name" value="lambda repressor-like DNA-binding domains"/>
    <property type="match status" value="1"/>
</dbReference>
<evidence type="ECO:0000313" key="2">
    <source>
        <dbReference type="EMBL" id="XCN12116.1"/>
    </source>
</evidence>
<evidence type="ECO:0000313" key="3">
    <source>
        <dbReference type="EMBL" id="XCN18587.1"/>
    </source>
</evidence>
<dbReference type="InterPro" id="IPR010982">
    <property type="entry name" value="Lambda_DNA-bd_dom_sf"/>
</dbReference>
<dbReference type="RefSeq" id="WP_354595986.1">
    <property type="nucleotide sequence ID" value="NZ_CP136798.1"/>
</dbReference>
<dbReference type="InterPro" id="IPR001387">
    <property type="entry name" value="Cro/C1-type_HTH"/>
</dbReference>
<dbReference type="SUPFAM" id="SSF47413">
    <property type="entry name" value="lambda repressor-like DNA-binding domains"/>
    <property type="match status" value="1"/>
</dbReference>
<dbReference type="PROSITE" id="PS50943">
    <property type="entry name" value="HTH_CROC1"/>
    <property type="match status" value="1"/>
</dbReference>
<organism evidence="2">
    <name type="scientific">Streptomyces sp. JL1001</name>
    <dbReference type="NCBI Taxonomy" id="3078227"/>
    <lineage>
        <taxon>Bacteria</taxon>
        <taxon>Bacillati</taxon>
        <taxon>Actinomycetota</taxon>
        <taxon>Actinomycetes</taxon>
        <taxon>Kitasatosporales</taxon>
        <taxon>Streptomycetaceae</taxon>
        <taxon>Streptomyces</taxon>
    </lineage>
</organism>
<sequence>MTAAEDFALRLRQLRTRAGAPSVRQLSTRTGYGKSTISEAFAGRRLPTWSLIEKLAEALGADVEEIRDQWAAAKDRSGNAATGRHGETAFVADWLTSVRIDIPDLVTKRTLEEACAAAVSDHPERALYQSWEVLRVGALQISNAYYDDTPGEWSSNIVATYGRAEQDGLLAAGARNVANAVHYYYVGSRAHPGEIPSTAALLQIAVLAYRLAWQARDLIEVKTSDSAPAERQPSPAPLP</sequence>
<protein>
    <submittedName>
        <fullName evidence="2">Helix-turn-helix transcriptional regulator</fullName>
    </submittedName>
</protein>
<dbReference type="AlphaFoldDB" id="A0AAU8K6U4"/>
<dbReference type="EMBL" id="CP136798">
    <property type="protein sequence ID" value="XCN18587.1"/>
    <property type="molecule type" value="Genomic_DNA"/>
</dbReference>
<name>A0AAU8K6U4_9ACTN</name>
<gene>
    <name evidence="2" type="ORF">R1Y80_00015</name>
    <name evidence="3" type="ORF">R1Y80_35260</name>
</gene>